<keyword evidence="3" id="KW-0067">ATP-binding</keyword>
<keyword evidence="4" id="KW-1185">Reference proteome</keyword>
<gene>
    <name evidence="3" type="ORF">KDL28_37765</name>
</gene>
<organism evidence="3 4">
    <name type="scientific">Pseudonocardia humida</name>
    <dbReference type="NCBI Taxonomy" id="2800819"/>
    <lineage>
        <taxon>Bacteria</taxon>
        <taxon>Bacillati</taxon>
        <taxon>Actinomycetota</taxon>
        <taxon>Actinomycetes</taxon>
        <taxon>Pseudonocardiales</taxon>
        <taxon>Pseudonocardiaceae</taxon>
        <taxon>Pseudonocardia</taxon>
    </lineage>
</organism>
<dbReference type="SUPFAM" id="SSF52540">
    <property type="entry name" value="P-loop containing nucleoside triphosphate hydrolases"/>
    <property type="match status" value="1"/>
</dbReference>
<dbReference type="Pfam" id="PF13191">
    <property type="entry name" value="AAA_16"/>
    <property type="match status" value="1"/>
</dbReference>
<dbReference type="EMBL" id="JAGSOV010000094">
    <property type="protein sequence ID" value="MCO1660811.1"/>
    <property type="molecule type" value="Genomic_DNA"/>
</dbReference>
<dbReference type="Proteomes" id="UP001165283">
    <property type="component" value="Unassembled WGS sequence"/>
</dbReference>
<evidence type="ECO:0000256" key="1">
    <source>
        <dbReference type="SAM" id="MobiDB-lite"/>
    </source>
</evidence>
<dbReference type="InterPro" id="IPR041664">
    <property type="entry name" value="AAA_16"/>
</dbReference>
<protein>
    <submittedName>
        <fullName evidence="3">ATP-binding protein</fullName>
    </submittedName>
</protein>
<reference evidence="3" key="1">
    <citation type="submission" date="2021-04" db="EMBL/GenBank/DDBJ databases">
        <title>Pseudonocardia sp. nov., isolated from sandy soil of mangrove forest.</title>
        <authorList>
            <person name="Zan Z."/>
            <person name="Huang R."/>
            <person name="Liu W."/>
        </authorList>
    </citation>
    <scope>NUCLEOTIDE SEQUENCE</scope>
    <source>
        <strain evidence="3">S2-4</strain>
    </source>
</reference>
<feature type="domain" description="Orc1-like AAA ATPase" evidence="2">
    <location>
        <begin position="4"/>
        <end position="138"/>
    </location>
</feature>
<evidence type="ECO:0000313" key="3">
    <source>
        <dbReference type="EMBL" id="MCO1660811.1"/>
    </source>
</evidence>
<dbReference type="InterPro" id="IPR027417">
    <property type="entry name" value="P-loop_NTPase"/>
</dbReference>
<accession>A0ABT1ACM5</accession>
<name>A0ABT1ACM5_9PSEU</name>
<feature type="region of interest" description="Disordered" evidence="1">
    <location>
        <begin position="200"/>
        <end position="229"/>
    </location>
</feature>
<keyword evidence="3" id="KW-0547">Nucleotide-binding</keyword>
<evidence type="ECO:0000259" key="2">
    <source>
        <dbReference type="Pfam" id="PF13191"/>
    </source>
</evidence>
<dbReference type="GO" id="GO:0005524">
    <property type="term" value="F:ATP binding"/>
    <property type="evidence" value="ECO:0007669"/>
    <property type="project" value="UniProtKB-KW"/>
</dbReference>
<feature type="compositionally biased region" description="Basic residues" evidence="1">
    <location>
        <begin position="206"/>
        <end position="220"/>
    </location>
</feature>
<evidence type="ECO:0000313" key="4">
    <source>
        <dbReference type="Proteomes" id="UP001165283"/>
    </source>
</evidence>
<dbReference type="RefSeq" id="WP_252446348.1">
    <property type="nucleotide sequence ID" value="NZ_JAGSOV010000094.1"/>
</dbReference>
<proteinExistence type="predicted"/>
<comment type="caution">
    <text evidence="3">The sequence shown here is derived from an EMBL/GenBank/DDBJ whole genome shotgun (WGS) entry which is preliminary data.</text>
</comment>
<sequence>MTDRLVGRGYELALLRDAARGGRGRLVLVGGEPGVGRTRLVRELAVEAVAAGSEVAEAACWAGSGAPAYWPWAQLVRAIAARLDGSTLLAAAGTGAVDLTRLVPGLGARLDPGVVPPLAPDQSPFRLFDAVATFVVAVSTSVLRGHYCLSSTTCTGPTRRRSLCCMPCPLGCRWCRSWWWRCSAMTRFIPRIPSLPCAAADERPRPAHPHRAAAGRGRRAGRGDDWPAH</sequence>